<dbReference type="AlphaFoldDB" id="A0A194PJY5"/>
<gene>
    <name evidence="1" type="ORF">RR46_12797</name>
</gene>
<keyword evidence="2" id="KW-1185">Reference proteome</keyword>
<dbReference type="Proteomes" id="UP000053268">
    <property type="component" value="Unassembled WGS sequence"/>
</dbReference>
<organism evidence="1 2">
    <name type="scientific">Papilio xuthus</name>
    <name type="common">Asian swallowtail butterfly</name>
    <dbReference type="NCBI Taxonomy" id="66420"/>
    <lineage>
        <taxon>Eukaryota</taxon>
        <taxon>Metazoa</taxon>
        <taxon>Ecdysozoa</taxon>
        <taxon>Arthropoda</taxon>
        <taxon>Hexapoda</taxon>
        <taxon>Insecta</taxon>
        <taxon>Pterygota</taxon>
        <taxon>Neoptera</taxon>
        <taxon>Endopterygota</taxon>
        <taxon>Lepidoptera</taxon>
        <taxon>Glossata</taxon>
        <taxon>Ditrysia</taxon>
        <taxon>Papilionoidea</taxon>
        <taxon>Papilionidae</taxon>
        <taxon>Papilioninae</taxon>
        <taxon>Papilio</taxon>
    </lineage>
</organism>
<evidence type="ECO:0000313" key="2">
    <source>
        <dbReference type="Proteomes" id="UP000053268"/>
    </source>
</evidence>
<name>A0A194PJY5_PAPXU</name>
<protein>
    <submittedName>
        <fullName evidence="1">Uncharacterized protein</fullName>
    </submittedName>
</protein>
<evidence type="ECO:0000313" key="1">
    <source>
        <dbReference type="EMBL" id="KPI93632.1"/>
    </source>
</evidence>
<sequence length="307" mass="33287">MLDDEHDELPLVSVGSGNYNLSHFSMPPADVLASQRAREQECERELRLLRELHAADNGKCTLEELQSTPSNSSELDELLLVEANDASTRHVSVKMSDFITQLTAHLPEGDSQFLRDYLEVLQHESPDITKLVNKEMLSVIEAGLAGACGWLQGASVCCIVWLCALCLAGEAGLRGRRALHAQLQHATTQQLLEVSHVVCGALQAPHLLLRLSDALRGPGAPARLADHLVHHALTQCESQGSDAGSWRSLTHVQLAGRAAAAGRPAPRLAAPRNRDHKDAIKMAVAVCRLDHLCRNNNNSSGNTAELK</sequence>
<reference evidence="1 2" key="1">
    <citation type="journal article" date="2015" name="Nat. Commun.">
        <title>Outbred genome sequencing and CRISPR/Cas9 gene editing in butterflies.</title>
        <authorList>
            <person name="Li X."/>
            <person name="Fan D."/>
            <person name="Zhang W."/>
            <person name="Liu G."/>
            <person name="Zhang L."/>
            <person name="Zhao L."/>
            <person name="Fang X."/>
            <person name="Chen L."/>
            <person name="Dong Y."/>
            <person name="Chen Y."/>
            <person name="Ding Y."/>
            <person name="Zhao R."/>
            <person name="Feng M."/>
            <person name="Zhu Y."/>
            <person name="Feng Y."/>
            <person name="Jiang X."/>
            <person name="Zhu D."/>
            <person name="Xiang H."/>
            <person name="Feng X."/>
            <person name="Li S."/>
            <person name="Wang J."/>
            <person name="Zhang G."/>
            <person name="Kronforst M.R."/>
            <person name="Wang W."/>
        </authorList>
    </citation>
    <scope>NUCLEOTIDE SEQUENCE [LARGE SCALE GENOMIC DNA]</scope>
    <source>
        <strain evidence="1">Ya'a_city_454_Px</strain>
        <tissue evidence="1">Whole body</tissue>
    </source>
</reference>
<accession>A0A194PJY5</accession>
<dbReference type="EMBL" id="KQ459601">
    <property type="protein sequence ID" value="KPI93632.1"/>
    <property type="molecule type" value="Genomic_DNA"/>
</dbReference>
<proteinExistence type="predicted"/>